<proteinExistence type="predicted"/>
<reference evidence="2" key="1">
    <citation type="journal article" date="2017" name="Nat. Commun.">
        <title>The asparagus genome sheds light on the origin and evolution of a young Y chromosome.</title>
        <authorList>
            <person name="Harkess A."/>
            <person name="Zhou J."/>
            <person name="Xu C."/>
            <person name="Bowers J.E."/>
            <person name="Van der Hulst R."/>
            <person name="Ayyampalayam S."/>
            <person name="Mercati F."/>
            <person name="Riccardi P."/>
            <person name="McKain M.R."/>
            <person name="Kakrana A."/>
            <person name="Tang H."/>
            <person name="Ray J."/>
            <person name="Groenendijk J."/>
            <person name="Arikit S."/>
            <person name="Mathioni S.M."/>
            <person name="Nakano M."/>
            <person name="Shan H."/>
            <person name="Telgmann-Rauber A."/>
            <person name="Kanno A."/>
            <person name="Yue Z."/>
            <person name="Chen H."/>
            <person name="Li W."/>
            <person name="Chen Y."/>
            <person name="Xu X."/>
            <person name="Zhang Y."/>
            <person name="Luo S."/>
            <person name="Chen H."/>
            <person name="Gao J."/>
            <person name="Mao Z."/>
            <person name="Pires J.C."/>
            <person name="Luo M."/>
            <person name="Kudrna D."/>
            <person name="Wing R.A."/>
            <person name="Meyers B.C."/>
            <person name="Yi K."/>
            <person name="Kong H."/>
            <person name="Lavrijsen P."/>
            <person name="Sunseri F."/>
            <person name="Falavigna A."/>
            <person name="Ye Y."/>
            <person name="Leebens-Mack J.H."/>
            <person name="Chen G."/>
        </authorList>
    </citation>
    <scope>NUCLEOTIDE SEQUENCE [LARGE SCALE GENOMIC DNA]</scope>
    <source>
        <strain evidence="2">cv. DH0086</strain>
    </source>
</reference>
<gene>
    <name evidence="1" type="ORF">A4U43_C04F20800</name>
</gene>
<dbReference type="AlphaFoldDB" id="A0A5P1F7E4"/>
<protein>
    <submittedName>
        <fullName evidence="1">Uncharacterized protein</fullName>
    </submittedName>
</protein>
<sequence length="125" mass="14222">MEDFGLPILSQLVDCYDICLEQERFVIEFQVKGLFLAYETFQGGIPNVGLDHNLRGYLVQSALVETELYDQIEWVWTAYLKLLGEVTALRADTGLDSERAAETSAPDDFEVDRLRQKLEGMDKAL</sequence>
<dbReference type="Proteomes" id="UP000243459">
    <property type="component" value="Chromosome 4"/>
</dbReference>
<accession>A0A5P1F7E4</accession>
<dbReference type="EMBL" id="CM007384">
    <property type="protein sequence ID" value="ONK72571.1"/>
    <property type="molecule type" value="Genomic_DNA"/>
</dbReference>
<dbReference type="Gramene" id="ONK72571">
    <property type="protein sequence ID" value="ONK72571"/>
    <property type="gene ID" value="A4U43_C04F20800"/>
</dbReference>
<name>A0A5P1F7E4_ASPOF</name>
<keyword evidence="2" id="KW-1185">Reference proteome</keyword>
<evidence type="ECO:0000313" key="2">
    <source>
        <dbReference type="Proteomes" id="UP000243459"/>
    </source>
</evidence>
<evidence type="ECO:0000313" key="1">
    <source>
        <dbReference type="EMBL" id="ONK72571.1"/>
    </source>
</evidence>
<organism evidence="1 2">
    <name type="scientific">Asparagus officinalis</name>
    <name type="common">Garden asparagus</name>
    <dbReference type="NCBI Taxonomy" id="4686"/>
    <lineage>
        <taxon>Eukaryota</taxon>
        <taxon>Viridiplantae</taxon>
        <taxon>Streptophyta</taxon>
        <taxon>Embryophyta</taxon>
        <taxon>Tracheophyta</taxon>
        <taxon>Spermatophyta</taxon>
        <taxon>Magnoliopsida</taxon>
        <taxon>Liliopsida</taxon>
        <taxon>Asparagales</taxon>
        <taxon>Asparagaceae</taxon>
        <taxon>Asparagoideae</taxon>
        <taxon>Asparagus</taxon>
    </lineage>
</organism>